<accession>A0A074Z8N9</accession>
<feature type="region of interest" description="Disordered" evidence="1">
    <location>
        <begin position="39"/>
        <end position="71"/>
    </location>
</feature>
<dbReference type="EMBL" id="KL597174">
    <property type="protein sequence ID" value="KER19590.1"/>
    <property type="molecule type" value="Genomic_DNA"/>
</dbReference>
<proteinExistence type="predicted"/>
<protein>
    <submittedName>
        <fullName evidence="2">Uncharacterized protein</fullName>
    </submittedName>
</protein>
<dbReference type="Proteomes" id="UP000054324">
    <property type="component" value="Unassembled WGS sequence"/>
</dbReference>
<feature type="non-terminal residue" evidence="2">
    <location>
        <position position="116"/>
    </location>
</feature>
<reference evidence="2 3" key="1">
    <citation type="submission" date="2013-11" db="EMBL/GenBank/DDBJ databases">
        <title>Opisthorchis viverrini - life in the bile duct.</title>
        <authorList>
            <person name="Young N.D."/>
            <person name="Nagarajan N."/>
            <person name="Lin S.J."/>
            <person name="Korhonen P.K."/>
            <person name="Jex A.R."/>
            <person name="Hall R.S."/>
            <person name="Safavi-Hemami H."/>
            <person name="Kaewkong W."/>
            <person name="Bertrand D."/>
            <person name="Gao S."/>
            <person name="Seet Q."/>
            <person name="Wongkham S."/>
            <person name="Teh B.T."/>
            <person name="Wongkham C."/>
            <person name="Intapan P.M."/>
            <person name="Maleewong W."/>
            <person name="Yang X."/>
            <person name="Hu M."/>
            <person name="Wang Z."/>
            <person name="Hofmann A."/>
            <person name="Sternberg P.W."/>
            <person name="Tan P."/>
            <person name="Wang J."/>
            <person name="Gasser R.B."/>
        </authorList>
    </citation>
    <scope>NUCLEOTIDE SEQUENCE [LARGE SCALE GENOMIC DNA]</scope>
</reference>
<feature type="compositionally biased region" description="Basic and acidic residues" evidence="1">
    <location>
        <begin position="39"/>
        <end position="60"/>
    </location>
</feature>
<dbReference type="KEGG" id="ovi:T265_15498"/>
<dbReference type="AlphaFoldDB" id="A0A074Z8N9"/>
<organism evidence="2 3">
    <name type="scientific">Opisthorchis viverrini</name>
    <name type="common">Southeast Asian liver fluke</name>
    <dbReference type="NCBI Taxonomy" id="6198"/>
    <lineage>
        <taxon>Eukaryota</taxon>
        <taxon>Metazoa</taxon>
        <taxon>Spiralia</taxon>
        <taxon>Lophotrochozoa</taxon>
        <taxon>Platyhelminthes</taxon>
        <taxon>Trematoda</taxon>
        <taxon>Digenea</taxon>
        <taxon>Opisthorchiida</taxon>
        <taxon>Opisthorchiata</taxon>
        <taxon>Opisthorchiidae</taxon>
        <taxon>Opisthorchis</taxon>
    </lineage>
</organism>
<evidence type="ECO:0000313" key="3">
    <source>
        <dbReference type="Proteomes" id="UP000054324"/>
    </source>
</evidence>
<evidence type="ECO:0000256" key="1">
    <source>
        <dbReference type="SAM" id="MobiDB-lite"/>
    </source>
</evidence>
<dbReference type="CTD" id="20329663"/>
<keyword evidence="3" id="KW-1185">Reference proteome</keyword>
<sequence length="116" mass="13007">MQSMARAICRHQPPGERVYHFRWSGSKVVNGTQLRKWHDTPEVWPRRPAAEAGSKEHVPGKENQPADWLSRPEAEDEVLKIMIGANGQVVELGPGKLVQIQRQDPVLQKVAAALLD</sequence>
<gene>
    <name evidence="2" type="ORF">T265_15498</name>
</gene>
<dbReference type="RefSeq" id="XP_009176665.1">
    <property type="nucleotide sequence ID" value="XM_009178401.1"/>
</dbReference>
<evidence type="ECO:0000313" key="2">
    <source>
        <dbReference type="EMBL" id="KER19590.1"/>
    </source>
</evidence>
<dbReference type="GeneID" id="20329663"/>
<name>A0A074Z8N9_OPIVI</name>